<dbReference type="InterPro" id="IPR036388">
    <property type="entry name" value="WH-like_DNA-bd_sf"/>
</dbReference>
<dbReference type="FunFam" id="1.10.10.10:FF:000057">
    <property type="entry name" value="Heat shock transcription factor 1"/>
    <property type="match status" value="1"/>
</dbReference>
<evidence type="ECO:0000256" key="6">
    <source>
        <dbReference type="ARBA" id="ARBA00023054"/>
    </source>
</evidence>
<dbReference type="OMA" id="YLGHAPV"/>
<evidence type="ECO:0000256" key="4">
    <source>
        <dbReference type="ARBA" id="ARBA00023015"/>
    </source>
</evidence>
<dbReference type="Pfam" id="PF00447">
    <property type="entry name" value="HSF_DNA-bind"/>
    <property type="match status" value="1"/>
</dbReference>
<dbReference type="PROSITE" id="PS00434">
    <property type="entry name" value="HSF_DOMAIN"/>
    <property type="match status" value="1"/>
</dbReference>
<keyword evidence="6" id="KW-0175">Coiled coil</keyword>
<comment type="subunit">
    <text evidence="2">Homotrimer.</text>
</comment>
<keyword evidence="3" id="KW-0597">Phosphoprotein</keyword>
<keyword evidence="5" id="KW-0346">Stress response</keyword>
<sequence length="567" mass="62356">MGIYGFFGPVGGSFSLEGFLGFGGMDPVPGLVKEEEEEGAHGRGDSPAVGAAPRPMEGLHDAGPPPFLTKTYDMVDDPNTDSIMSWSAGNNSFVVWDPHAFATVLLPRHFKHSNFSSFVRQLNTYGFRKVDPDRWEFANEGFLRGQRHLLKNIRRRKPPAHTASNQQSLGSYLEVGHFGYDAEIDRLKRDKQLLMAEVVKLRQEQQNTKARLKAMEDRLRGTEQKQQQMTSFMARILRNPEFLKQLIAKNGMRKELHDAISKKRRRRIDGGPEAYAVGASSSSLEQELPVVFDSHGSVELLAEGSVPVELLADGIPPDLEGSVELLADEIPSGLEGSVALLADGLEGSVELLVDGIPSDLDGSGIDSNGVTEPQDYGLGTCEAQQNRAPGLFHDNFWEELLNKGLSVENDEPEMEAAEEVKMFTYMDEVEQEEDEPEPSYSPVQPAPGTVVVDISDAEDYLGHAPVLAAGDVVTGPDATVGVEAHDDYFKVRRDCCGQLSFSAKQKCTAALRMLALGTAIDADGFAKVQGLKSLLKTFRLHQPQKQKYHKIPLPCSTKKQFSRRTCL</sequence>
<dbReference type="Gene3D" id="1.10.10.10">
    <property type="entry name" value="Winged helix-like DNA-binding domain superfamily/Winged helix DNA-binding domain"/>
    <property type="match status" value="1"/>
</dbReference>
<evidence type="ECO:0000256" key="9">
    <source>
        <dbReference type="ARBA" id="ARBA00023242"/>
    </source>
</evidence>
<organism evidence="12">
    <name type="scientific">Triticum urartu</name>
    <name type="common">Red wild einkorn</name>
    <name type="synonym">Crithodium urartu</name>
    <dbReference type="NCBI Taxonomy" id="4572"/>
    <lineage>
        <taxon>Eukaryota</taxon>
        <taxon>Viridiplantae</taxon>
        <taxon>Streptophyta</taxon>
        <taxon>Embryophyta</taxon>
        <taxon>Tracheophyta</taxon>
        <taxon>Spermatophyta</taxon>
        <taxon>Magnoliopsida</taxon>
        <taxon>Liliopsida</taxon>
        <taxon>Poales</taxon>
        <taxon>Poaceae</taxon>
        <taxon>BOP clade</taxon>
        <taxon>Pooideae</taxon>
        <taxon>Triticodae</taxon>
        <taxon>Triticeae</taxon>
        <taxon>Triticinae</taxon>
        <taxon>Triticum</taxon>
    </lineage>
</organism>
<dbReference type="InterPro" id="IPR000232">
    <property type="entry name" value="HSF_DNA-bd"/>
</dbReference>
<keyword evidence="9" id="KW-0539">Nucleus</keyword>
<evidence type="ECO:0000313" key="12">
    <source>
        <dbReference type="EMBL" id="EMS61929.1"/>
    </source>
</evidence>
<evidence type="ECO:0000259" key="11">
    <source>
        <dbReference type="PROSITE" id="PS00434"/>
    </source>
</evidence>
<dbReference type="eggNOG" id="KOG0627">
    <property type="taxonomic scope" value="Eukaryota"/>
</dbReference>
<dbReference type="GO" id="GO:0005634">
    <property type="term" value="C:nucleus"/>
    <property type="evidence" value="ECO:0007669"/>
    <property type="project" value="UniProtKB-SubCell"/>
</dbReference>
<evidence type="ECO:0000256" key="3">
    <source>
        <dbReference type="ARBA" id="ARBA00022553"/>
    </source>
</evidence>
<keyword evidence="8" id="KW-0804">Transcription</keyword>
<evidence type="ECO:0000256" key="10">
    <source>
        <dbReference type="RuleBase" id="RU004020"/>
    </source>
</evidence>
<evidence type="ECO:0000256" key="8">
    <source>
        <dbReference type="ARBA" id="ARBA00023163"/>
    </source>
</evidence>
<dbReference type="GO" id="GO:0006357">
    <property type="term" value="P:regulation of transcription by RNA polymerase II"/>
    <property type="evidence" value="ECO:0007669"/>
    <property type="project" value="TreeGrafter"/>
</dbReference>
<dbReference type="PANTHER" id="PTHR10015">
    <property type="entry name" value="HEAT SHOCK TRANSCRIPTION FACTOR"/>
    <property type="match status" value="1"/>
</dbReference>
<dbReference type="GO" id="GO:0003700">
    <property type="term" value="F:DNA-binding transcription factor activity"/>
    <property type="evidence" value="ECO:0007669"/>
    <property type="project" value="InterPro"/>
</dbReference>
<comment type="similarity">
    <text evidence="10">Belongs to the HSF family.</text>
</comment>
<dbReference type="PANTHER" id="PTHR10015:SF402">
    <property type="entry name" value="HEAT STRESS TRANSCRIPTION FACTOR A-2B"/>
    <property type="match status" value="1"/>
</dbReference>
<dbReference type="SMART" id="SM00415">
    <property type="entry name" value="HSF"/>
    <property type="match status" value="1"/>
</dbReference>
<feature type="domain" description="HSF-type DNA-binding" evidence="11">
    <location>
        <begin position="106"/>
        <end position="130"/>
    </location>
</feature>
<dbReference type="SUPFAM" id="SSF46785">
    <property type="entry name" value="Winged helix' DNA-binding domain"/>
    <property type="match status" value="1"/>
</dbReference>
<evidence type="ECO:0000256" key="5">
    <source>
        <dbReference type="ARBA" id="ARBA00023016"/>
    </source>
</evidence>
<dbReference type="InterPro" id="IPR036390">
    <property type="entry name" value="WH_DNA-bd_sf"/>
</dbReference>
<evidence type="ECO:0000256" key="2">
    <source>
        <dbReference type="ARBA" id="ARBA00011233"/>
    </source>
</evidence>
<evidence type="ECO:0000256" key="1">
    <source>
        <dbReference type="ARBA" id="ARBA00004123"/>
    </source>
</evidence>
<dbReference type="GO" id="GO:0000978">
    <property type="term" value="F:RNA polymerase II cis-regulatory region sequence-specific DNA binding"/>
    <property type="evidence" value="ECO:0007669"/>
    <property type="project" value="TreeGrafter"/>
</dbReference>
<evidence type="ECO:0000256" key="7">
    <source>
        <dbReference type="ARBA" id="ARBA00023125"/>
    </source>
</evidence>
<accession>M8AM26</accession>
<keyword evidence="7" id="KW-0238">DNA-binding</keyword>
<comment type="subcellular location">
    <subcellularLocation>
        <location evidence="1">Nucleus</location>
    </subcellularLocation>
</comment>
<dbReference type="GO" id="GO:0034605">
    <property type="term" value="P:cellular response to heat"/>
    <property type="evidence" value="ECO:0007669"/>
    <property type="project" value="TreeGrafter"/>
</dbReference>
<name>M8AM26_TRIUA</name>
<protein>
    <submittedName>
        <fullName evidence="12">Heat stress transcription factor A-2b</fullName>
    </submittedName>
</protein>
<dbReference type="STRING" id="4572.M8AM26"/>
<gene>
    <name evidence="12" type="ORF">TRIUR3_19594</name>
</gene>
<proteinExistence type="inferred from homology"/>
<dbReference type="EMBL" id="KD088655">
    <property type="protein sequence ID" value="EMS61929.1"/>
    <property type="molecule type" value="Genomic_DNA"/>
</dbReference>
<dbReference type="PRINTS" id="PR00056">
    <property type="entry name" value="HSFDOMAIN"/>
</dbReference>
<reference evidence="12" key="1">
    <citation type="journal article" date="2013" name="Nature">
        <title>Draft genome of the wheat A-genome progenitor Triticum urartu.</title>
        <authorList>
            <person name="Ling H.Q."/>
            <person name="Zhao S."/>
            <person name="Liu D."/>
            <person name="Wang J."/>
            <person name="Sun H."/>
            <person name="Zhang C."/>
            <person name="Fan H."/>
            <person name="Li D."/>
            <person name="Dong L."/>
            <person name="Tao Y."/>
            <person name="Gao C."/>
            <person name="Wu H."/>
            <person name="Li Y."/>
            <person name="Cui Y."/>
            <person name="Guo X."/>
            <person name="Zheng S."/>
            <person name="Wang B."/>
            <person name="Yu K."/>
            <person name="Liang Q."/>
            <person name="Yang W."/>
            <person name="Lou X."/>
            <person name="Chen J."/>
            <person name="Feng M."/>
            <person name="Jian J."/>
            <person name="Zhang X."/>
            <person name="Luo G."/>
            <person name="Jiang Y."/>
            <person name="Liu J."/>
            <person name="Wang Z."/>
            <person name="Sha Y."/>
            <person name="Zhang B."/>
            <person name="Wu H."/>
            <person name="Tang D."/>
            <person name="Shen Q."/>
            <person name="Xue P."/>
            <person name="Zou S."/>
            <person name="Wang X."/>
            <person name="Liu X."/>
            <person name="Wang F."/>
            <person name="Yang Y."/>
            <person name="An X."/>
            <person name="Dong Z."/>
            <person name="Zhang K."/>
            <person name="Zhang X."/>
            <person name="Luo M.C."/>
            <person name="Dvorak J."/>
            <person name="Tong Y."/>
            <person name="Wang J."/>
            <person name="Yang H."/>
            <person name="Li Z."/>
            <person name="Wang D."/>
            <person name="Zhang A."/>
            <person name="Wang J."/>
        </authorList>
    </citation>
    <scope>NUCLEOTIDE SEQUENCE</scope>
</reference>
<dbReference type="AlphaFoldDB" id="M8AM26"/>
<keyword evidence="4" id="KW-0805">Transcription regulation</keyword>